<evidence type="ECO:0000313" key="1">
    <source>
        <dbReference type="EMBL" id="PJK16226.1"/>
    </source>
</evidence>
<dbReference type="Gene3D" id="1.10.10.1710">
    <property type="entry name" value="Deoxyribodipyrimidine photolyase-related"/>
    <property type="match status" value="1"/>
</dbReference>
<dbReference type="Gene3D" id="1.10.579.10">
    <property type="entry name" value="DNA Cyclobutane Dipyrimidine Photolyase, subunit A, domain 3"/>
    <property type="match status" value="1"/>
</dbReference>
<dbReference type="Gene3D" id="1.25.40.80">
    <property type="match status" value="1"/>
</dbReference>
<name>A0A2M9EYF1_9BACL</name>
<comment type="caution">
    <text evidence="1">The sequence shown here is derived from an EMBL/GenBank/DDBJ whole genome shotgun (WGS) entry which is preliminary data.</text>
</comment>
<dbReference type="PANTHER" id="PTHR38657:SF1">
    <property type="entry name" value="SLR1343 PROTEIN"/>
    <property type="match status" value="1"/>
</dbReference>
<keyword evidence="1" id="KW-0456">Lyase</keyword>
<proteinExistence type="predicted"/>
<accession>A0A2M9EYF1</accession>
<dbReference type="SUPFAM" id="SSF48173">
    <property type="entry name" value="Cryptochrome/photolyase FAD-binding domain"/>
    <property type="match status" value="1"/>
</dbReference>
<protein>
    <submittedName>
        <fullName evidence="1">Cryptochrome/photolyase family protein</fullName>
    </submittedName>
</protein>
<dbReference type="AlphaFoldDB" id="A0A2M9EYF1"/>
<organism evidence="1 2">
    <name type="scientific">Chryseomicrobium excrementi</name>
    <dbReference type="NCBI Taxonomy" id="2041346"/>
    <lineage>
        <taxon>Bacteria</taxon>
        <taxon>Bacillati</taxon>
        <taxon>Bacillota</taxon>
        <taxon>Bacilli</taxon>
        <taxon>Bacillales</taxon>
        <taxon>Caryophanaceae</taxon>
        <taxon>Chryseomicrobium</taxon>
    </lineage>
</organism>
<dbReference type="RefSeq" id="WP_100354003.1">
    <property type="nucleotide sequence ID" value="NZ_PCGR01000003.1"/>
</dbReference>
<sequence length="517" mass="60019">MATRWIFGSQLNHQLPIIKEADKEHDVFLFVEAQSRSTWQSYHKQKLVLIFSAMRHFAQELEEKGYTVDYREAESFQDAWTAHHKTYNSDTVYITTQTDYRMRVALEKWQSRLAKDITVTYLSDIPLFMLSYEEALDALDGDGPWMMDPFYRMMRKRFSILVEDTKPVGGKWSFDSDNRKPAKKGTTFLEARSFRPDEVTQEVIQKVTSEFSSNPGSLENFRWPVNRKEALAALNQFIEDRLPTFGTYQDAMLMDEPFMSHALLSSSINIGLLSPKEVIEKAEQAYLDGHVPLHAAEGFIRQILGWREYMRAVYIRTMPDYRSVNTFGHSVDLPSFFWDAKSNMNCIHHSIQPVVDYGYNHHIQRLMVLGNFANLFGISPQQTADWFNELYIDAYDWVVLPNVLGMALYADGGLLSTKPYIASGNYINKMSDYCSSCVFHVKHQLEDDACPFNALYWNFVDRHEERLASNHRMGFMVKQWQKREEEDKEAIRKKAASLKAQLASGAFHTDKNTSYLE</sequence>
<dbReference type="InterPro" id="IPR007357">
    <property type="entry name" value="PhrB-like"/>
</dbReference>
<reference evidence="1 2" key="1">
    <citation type="submission" date="2017-10" db="EMBL/GenBank/DDBJ databases">
        <title>Draft genome of Chryseomicrobium casticus sp. nov.</title>
        <authorList>
            <person name="Chakraborty R."/>
            <person name="Saha T."/>
        </authorList>
    </citation>
    <scope>NUCLEOTIDE SEQUENCE [LARGE SCALE GENOMIC DNA]</scope>
    <source>
        <strain evidence="1 2">ET03</strain>
    </source>
</reference>
<evidence type="ECO:0000313" key="2">
    <source>
        <dbReference type="Proteomes" id="UP000228680"/>
    </source>
</evidence>
<dbReference type="EMBL" id="PCGR01000003">
    <property type="protein sequence ID" value="PJK16226.1"/>
    <property type="molecule type" value="Genomic_DNA"/>
</dbReference>
<dbReference type="Gene3D" id="3.40.50.620">
    <property type="entry name" value="HUPs"/>
    <property type="match status" value="1"/>
</dbReference>
<dbReference type="InterPro" id="IPR036134">
    <property type="entry name" value="Crypto/Photolyase_FAD-like_sf"/>
</dbReference>
<dbReference type="PANTHER" id="PTHR38657">
    <property type="entry name" value="SLR1343 PROTEIN"/>
    <property type="match status" value="1"/>
</dbReference>
<keyword evidence="2" id="KW-1185">Reference proteome</keyword>
<gene>
    <name evidence="1" type="ORF">CQS04_09965</name>
</gene>
<dbReference type="InterPro" id="IPR052551">
    <property type="entry name" value="UV-DNA_repair_photolyase"/>
</dbReference>
<dbReference type="OrthoDB" id="5288100at2"/>
<dbReference type="GO" id="GO:0016829">
    <property type="term" value="F:lyase activity"/>
    <property type="evidence" value="ECO:0007669"/>
    <property type="project" value="UniProtKB-KW"/>
</dbReference>
<dbReference type="Pfam" id="PF04244">
    <property type="entry name" value="DPRP"/>
    <property type="match status" value="1"/>
</dbReference>
<dbReference type="InterPro" id="IPR014729">
    <property type="entry name" value="Rossmann-like_a/b/a_fold"/>
</dbReference>
<dbReference type="Proteomes" id="UP000228680">
    <property type="component" value="Unassembled WGS sequence"/>
</dbReference>